<dbReference type="Pfam" id="PF00271">
    <property type="entry name" value="Helicase_C"/>
    <property type="match status" value="1"/>
</dbReference>
<dbReference type="EMBL" id="KN833849">
    <property type="protein sequence ID" value="KIK16725.1"/>
    <property type="molecule type" value="Genomic_DNA"/>
</dbReference>
<accession>A0A0C9XW96</accession>
<keyword evidence="1" id="KW-0378">Hydrolase</keyword>
<dbReference type="InterPro" id="IPR001650">
    <property type="entry name" value="Helicase_C-like"/>
</dbReference>
<dbReference type="HOGENOM" id="CLU_1518469_0_0_1"/>
<dbReference type="InterPro" id="IPR027417">
    <property type="entry name" value="P-loop_NTPase"/>
</dbReference>
<dbReference type="CDD" id="cd18793">
    <property type="entry name" value="SF2_C_SNF"/>
    <property type="match status" value="1"/>
</dbReference>
<dbReference type="OrthoDB" id="5857104at2759"/>
<evidence type="ECO:0000313" key="4">
    <source>
        <dbReference type="Proteomes" id="UP000054018"/>
    </source>
</evidence>
<dbReference type="AlphaFoldDB" id="A0A0C9XW96"/>
<dbReference type="PANTHER" id="PTHR10799">
    <property type="entry name" value="SNF2/RAD54 HELICASE FAMILY"/>
    <property type="match status" value="1"/>
</dbReference>
<reference evidence="3 4" key="1">
    <citation type="submission" date="2014-04" db="EMBL/GenBank/DDBJ databases">
        <authorList>
            <consortium name="DOE Joint Genome Institute"/>
            <person name="Kuo A."/>
            <person name="Kohler A."/>
            <person name="Costa M.D."/>
            <person name="Nagy L.G."/>
            <person name="Floudas D."/>
            <person name="Copeland A."/>
            <person name="Barry K.W."/>
            <person name="Cichocki N."/>
            <person name="Veneault-Fourrey C."/>
            <person name="LaButti K."/>
            <person name="Lindquist E.A."/>
            <person name="Lipzen A."/>
            <person name="Lundell T."/>
            <person name="Morin E."/>
            <person name="Murat C."/>
            <person name="Sun H."/>
            <person name="Tunlid A."/>
            <person name="Henrissat B."/>
            <person name="Grigoriev I.V."/>
            <person name="Hibbett D.S."/>
            <person name="Martin F."/>
            <person name="Nordberg H.P."/>
            <person name="Cantor M.N."/>
            <person name="Hua S.X."/>
        </authorList>
    </citation>
    <scope>NUCLEOTIDE SEQUENCE [LARGE SCALE GENOMIC DNA]</scope>
    <source>
        <strain evidence="3 4">441</strain>
    </source>
</reference>
<evidence type="ECO:0000256" key="1">
    <source>
        <dbReference type="ARBA" id="ARBA00022801"/>
    </source>
</evidence>
<dbReference type="InterPro" id="IPR049730">
    <property type="entry name" value="SNF2/RAD54-like_C"/>
</dbReference>
<reference evidence="4" key="2">
    <citation type="submission" date="2015-01" db="EMBL/GenBank/DDBJ databases">
        <title>Evolutionary Origins and Diversification of the Mycorrhizal Mutualists.</title>
        <authorList>
            <consortium name="DOE Joint Genome Institute"/>
            <consortium name="Mycorrhizal Genomics Consortium"/>
            <person name="Kohler A."/>
            <person name="Kuo A."/>
            <person name="Nagy L.G."/>
            <person name="Floudas D."/>
            <person name="Copeland A."/>
            <person name="Barry K.W."/>
            <person name="Cichocki N."/>
            <person name="Veneault-Fourrey C."/>
            <person name="LaButti K."/>
            <person name="Lindquist E.A."/>
            <person name="Lipzen A."/>
            <person name="Lundell T."/>
            <person name="Morin E."/>
            <person name="Murat C."/>
            <person name="Riley R."/>
            <person name="Ohm R."/>
            <person name="Sun H."/>
            <person name="Tunlid A."/>
            <person name="Henrissat B."/>
            <person name="Grigoriev I.V."/>
            <person name="Hibbett D.S."/>
            <person name="Martin F."/>
        </authorList>
    </citation>
    <scope>NUCLEOTIDE SEQUENCE [LARGE SCALE GENOMIC DNA]</scope>
    <source>
        <strain evidence="4">441</strain>
    </source>
</reference>
<proteinExistence type="predicted"/>
<organism evidence="3 4">
    <name type="scientific">Pisolithus microcarpus 441</name>
    <dbReference type="NCBI Taxonomy" id="765257"/>
    <lineage>
        <taxon>Eukaryota</taxon>
        <taxon>Fungi</taxon>
        <taxon>Dikarya</taxon>
        <taxon>Basidiomycota</taxon>
        <taxon>Agaricomycotina</taxon>
        <taxon>Agaricomycetes</taxon>
        <taxon>Agaricomycetidae</taxon>
        <taxon>Boletales</taxon>
        <taxon>Sclerodermatineae</taxon>
        <taxon>Pisolithaceae</taxon>
        <taxon>Pisolithus</taxon>
    </lineage>
</organism>
<dbReference type="STRING" id="765257.A0A0C9XW96"/>
<dbReference type="Proteomes" id="UP000054018">
    <property type="component" value="Unassembled WGS sequence"/>
</dbReference>
<protein>
    <recommendedName>
        <fullName evidence="2">Helicase C-terminal domain-containing protein</fullName>
    </recommendedName>
</protein>
<dbReference type="Gene3D" id="3.40.50.300">
    <property type="entry name" value="P-loop containing nucleotide triphosphate hydrolases"/>
    <property type="match status" value="1"/>
</dbReference>
<evidence type="ECO:0000259" key="2">
    <source>
        <dbReference type="Pfam" id="PF00271"/>
    </source>
</evidence>
<gene>
    <name evidence="3" type="ORF">PISMIDRAFT_254481</name>
</gene>
<evidence type="ECO:0000313" key="3">
    <source>
        <dbReference type="EMBL" id="KIK16725.1"/>
    </source>
</evidence>
<sequence>MQLRKACSHPSLFDAGLMEAELYTGSATAEELVDSGGKMMVLERLLDELFARGHKVLLFSQFTTMLDIIETWATDLKGWNICRIDGKTDPLKRREQMNAFQKGGNRSDAPCLFLLSTMTGRGIGYQFDRCRHCCFLWLGLVRTLRWISKHRIGRTDWTDETQYLRWSVVTVCTHNSS</sequence>
<feature type="domain" description="Helicase C-terminal" evidence="2">
    <location>
        <begin position="41"/>
        <end position="123"/>
    </location>
</feature>
<name>A0A0C9XW96_9AGAM</name>
<keyword evidence="4" id="KW-1185">Reference proteome</keyword>
<dbReference type="GO" id="GO:0016787">
    <property type="term" value="F:hydrolase activity"/>
    <property type="evidence" value="ECO:0007669"/>
    <property type="project" value="UniProtKB-KW"/>
</dbReference>
<dbReference type="SUPFAM" id="SSF52540">
    <property type="entry name" value="P-loop containing nucleoside triphosphate hydrolases"/>
    <property type="match status" value="1"/>
</dbReference>